<accession>A0A4Z2GX09</accession>
<dbReference type="AlphaFoldDB" id="A0A4Z2GX09"/>
<sequence length="70" mass="7165">MLSRSGTFMDTMSSGSNRAGIPSCVSATSKACAGDKDRRGGGGSIGIKQRCSSQTVTYSDVITQRGCAPD</sequence>
<comment type="caution">
    <text evidence="2">The sequence shown here is derived from an EMBL/GenBank/DDBJ whole genome shotgun (WGS) entry which is preliminary data.</text>
</comment>
<reference evidence="2 3" key="1">
    <citation type="submission" date="2019-03" db="EMBL/GenBank/DDBJ databases">
        <title>First draft genome of Liparis tanakae, snailfish: a comprehensive survey of snailfish specific genes.</title>
        <authorList>
            <person name="Kim W."/>
            <person name="Song I."/>
            <person name="Jeong J.-H."/>
            <person name="Kim D."/>
            <person name="Kim S."/>
            <person name="Ryu S."/>
            <person name="Song J.Y."/>
            <person name="Lee S.K."/>
        </authorList>
    </citation>
    <scope>NUCLEOTIDE SEQUENCE [LARGE SCALE GENOMIC DNA]</scope>
    <source>
        <tissue evidence="2">Muscle</tissue>
    </source>
</reference>
<proteinExistence type="predicted"/>
<organism evidence="2 3">
    <name type="scientific">Liparis tanakae</name>
    <name type="common">Tanaka's snailfish</name>
    <dbReference type="NCBI Taxonomy" id="230148"/>
    <lineage>
        <taxon>Eukaryota</taxon>
        <taxon>Metazoa</taxon>
        <taxon>Chordata</taxon>
        <taxon>Craniata</taxon>
        <taxon>Vertebrata</taxon>
        <taxon>Euteleostomi</taxon>
        <taxon>Actinopterygii</taxon>
        <taxon>Neopterygii</taxon>
        <taxon>Teleostei</taxon>
        <taxon>Neoteleostei</taxon>
        <taxon>Acanthomorphata</taxon>
        <taxon>Eupercaria</taxon>
        <taxon>Perciformes</taxon>
        <taxon>Cottioidei</taxon>
        <taxon>Cottales</taxon>
        <taxon>Liparidae</taxon>
        <taxon>Liparis</taxon>
    </lineage>
</organism>
<dbReference type="EMBL" id="SRLO01000392">
    <property type="protein sequence ID" value="TNN57979.1"/>
    <property type="molecule type" value="Genomic_DNA"/>
</dbReference>
<keyword evidence="3" id="KW-1185">Reference proteome</keyword>
<feature type="region of interest" description="Disordered" evidence="1">
    <location>
        <begin position="1"/>
        <end position="20"/>
    </location>
</feature>
<dbReference type="Proteomes" id="UP000314294">
    <property type="component" value="Unassembled WGS sequence"/>
</dbReference>
<name>A0A4Z2GX09_9TELE</name>
<evidence type="ECO:0000313" key="2">
    <source>
        <dbReference type="EMBL" id="TNN57979.1"/>
    </source>
</evidence>
<protein>
    <submittedName>
        <fullName evidence="2">Uncharacterized protein</fullName>
    </submittedName>
</protein>
<feature type="compositionally biased region" description="Polar residues" evidence="1">
    <location>
        <begin position="1"/>
        <end position="17"/>
    </location>
</feature>
<evidence type="ECO:0000313" key="3">
    <source>
        <dbReference type="Proteomes" id="UP000314294"/>
    </source>
</evidence>
<evidence type="ECO:0000256" key="1">
    <source>
        <dbReference type="SAM" id="MobiDB-lite"/>
    </source>
</evidence>
<gene>
    <name evidence="2" type="ORF">EYF80_031803</name>
</gene>